<dbReference type="Gene3D" id="1.10.10.10">
    <property type="entry name" value="Winged helix-like DNA-binding domain superfamily/Winged helix DNA-binding domain"/>
    <property type="match status" value="1"/>
</dbReference>
<accession>A0A1J5T802</accession>
<organism evidence="6">
    <name type="scientific">mine drainage metagenome</name>
    <dbReference type="NCBI Taxonomy" id="410659"/>
    <lineage>
        <taxon>unclassified sequences</taxon>
        <taxon>metagenomes</taxon>
        <taxon>ecological metagenomes</taxon>
    </lineage>
</organism>
<dbReference type="GO" id="GO:0043565">
    <property type="term" value="F:sequence-specific DNA binding"/>
    <property type="evidence" value="ECO:0007669"/>
    <property type="project" value="TreeGrafter"/>
</dbReference>
<dbReference type="SUPFAM" id="SSF53850">
    <property type="entry name" value="Periplasmic binding protein-like II"/>
    <property type="match status" value="1"/>
</dbReference>
<evidence type="ECO:0000256" key="1">
    <source>
        <dbReference type="ARBA" id="ARBA00009437"/>
    </source>
</evidence>
<dbReference type="PANTHER" id="PTHR30537:SF5">
    <property type="entry name" value="HTH-TYPE TRANSCRIPTIONAL ACTIVATOR TTDR-RELATED"/>
    <property type="match status" value="1"/>
</dbReference>
<dbReference type="PANTHER" id="PTHR30537">
    <property type="entry name" value="HTH-TYPE TRANSCRIPTIONAL REGULATOR"/>
    <property type="match status" value="1"/>
</dbReference>
<gene>
    <name evidence="6" type="primary">dmlR_2</name>
    <name evidence="6" type="ORF">GALL_78610</name>
</gene>
<protein>
    <submittedName>
        <fullName evidence="6">HTH-type transcriptional regulator DmlR</fullName>
    </submittedName>
</protein>
<dbReference type="CDD" id="cd08422">
    <property type="entry name" value="PBP2_CrgA_like"/>
    <property type="match status" value="1"/>
</dbReference>
<dbReference type="Pfam" id="PF03466">
    <property type="entry name" value="LysR_substrate"/>
    <property type="match status" value="1"/>
</dbReference>
<comment type="similarity">
    <text evidence="1">Belongs to the LysR transcriptional regulatory family.</text>
</comment>
<name>A0A1J5T802_9ZZZZ</name>
<keyword evidence="4" id="KW-0804">Transcription</keyword>
<evidence type="ECO:0000256" key="2">
    <source>
        <dbReference type="ARBA" id="ARBA00023015"/>
    </source>
</evidence>
<dbReference type="InterPro" id="IPR005119">
    <property type="entry name" value="LysR_subst-bd"/>
</dbReference>
<dbReference type="Pfam" id="PF00126">
    <property type="entry name" value="HTH_1"/>
    <property type="match status" value="1"/>
</dbReference>
<dbReference type="InterPro" id="IPR036390">
    <property type="entry name" value="WH_DNA-bd_sf"/>
</dbReference>
<dbReference type="SUPFAM" id="SSF46785">
    <property type="entry name" value="Winged helix' DNA-binding domain"/>
    <property type="match status" value="1"/>
</dbReference>
<dbReference type="EMBL" id="MLJW01000024">
    <property type="protein sequence ID" value="OIR09940.1"/>
    <property type="molecule type" value="Genomic_DNA"/>
</dbReference>
<dbReference type="PROSITE" id="PS50931">
    <property type="entry name" value="HTH_LYSR"/>
    <property type="match status" value="1"/>
</dbReference>
<evidence type="ECO:0000256" key="4">
    <source>
        <dbReference type="ARBA" id="ARBA00023163"/>
    </source>
</evidence>
<proteinExistence type="inferred from homology"/>
<sequence>MDRLAKMSAFARVVETGSFSAAAQQLRLSATMVSKHVRELEDQLGVKLLNRTTRRVSLTDVGAFFYERCAPLLTELDELEHMTSHMHTSPRGLVRVSAPPTFGAARIAPALVDFAALYPDVTVELILTDRTVDLIEEGFDLAVHMGDSPDSSYLTRRLTRFSTIICSTPDYLARRGEPTHPKELEEHNCILPVVPGLAREWTFIGPDQQRIEVKPGGGIRTNSPAAQLAATLRGYGLTLQPSYYVSEELRTGKLVHVLKAFRAPEIPVRLLYLPGRHMSAKLRVFITFLCDRFTTEME</sequence>
<keyword evidence="2" id="KW-0805">Transcription regulation</keyword>
<feature type="domain" description="HTH lysR-type" evidence="5">
    <location>
        <begin position="1"/>
        <end position="59"/>
    </location>
</feature>
<dbReference type="GO" id="GO:0006351">
    <property type="term" value="P:DNA-templated transcription"/>
    <property type="evidence" value="ECO:0007669"/>
    <property type="project" value="TreeGrafter"/>
</dbReference>
<evidence type="ECO:0000256" key="3">
    <source>
        <dbReference type="ARBA" id="ARBA00023125"/>
    </source>
</evidence>
<dbReference type="InterPro" id="IPR036388">
    <property type="entry name" value="WH-like_DNA-bd_sf"/>
</dbReference>
<reference evidence="6" key="1">
    <citation type="submission" date="2016-10" db="EMBL/GenBank/DDBJ databases">
        <title>Sequence of Gallionella enrichment culture.</title>
        <authorList>
            <person name="Poehlein A."/>
            <person name="Muehling M."/>
            <person name="Daniel R."/>
        </authorList>
    </citation>
    <scope>NUCLEOTIDE SEQUENCE</scope>
</reference>
<dbReference type="InterPro" id="IPR000847">
    <property type="entry name" value="LysR_HTH_N"/>
</dbReference>
<dbReference type="FunFam" id="1.10.10.10:FF:000001">
    <property type="entry name" value="LysR family transcriptional regulator"/>
    <property type="match status" value="1"/>
</dbReference>
<dbReference type="PRINTS" id="PR00039">
    <property type="entry name" value="HTHLYSR"/>
</dbReference>
<keyword evidence="3" id="KW-0238">DNA-binding</keyword>
<dbReference type="AlphaFoldDB" id="A0A1J5T802"/>
<dbReference type="InterPro" id="IPR058163">
    <property type="entry name" value="LysR-type_TF_proteobact-type"/>
</dbReference>
<comment type="caution">
    <text evidence="6">The sequence shown here is derived from an EMBL/GenBank/DDBJ whole genome shotgun (WGS) entry which is preliminary data.</text>
</comment>
<evidence type="ECO:0000259" key="5">
    <source>
        <dbReference type="PROSITE" id="PS50931"/>
    </source>
</evidence>
<dbReference type="GO" id="GO:0003700">
    <property type="term" value="F:DNA-binding transcription factor activity"/>
    <property type="evidence" value="ECO:0007669"/>
    <property type="project" value="InterPro"/>
</dbReference>
<dbReference type="Gene3D" id="3.40.190.290">
    <property type="match status" value="1"/>
</dbReference>
<evidence type="ECO:0000313" key="6">
    <source>
        <dbReference type="EMBL" id="OIR09940.1"/>
    </source>
</evidence>